<evidence type="ECO:0000313" key="3">
    <source>
        <dbReference type="Proteomes" id="UP000639274"/>
    </source>
</evidence>
<name>A0A975ATK2_9GAMM</name>
<dbReference type="EMBL" id="CP071518">
    <property type="protein sequence ID" value="QSX79388.1"/>
    <property type="molecule type" value="Genomic_DNA"/>
</dbReference>
<accession>A0A975ATK2</accession>
<sequence length="159" mass="18282">MQLRPFIGTAVFCAVVAFLTAQVHAGFMLIFVAPILAIWLLYSIYIAVKQPARRRTQSIKAGLWLVMVGGVLLTHWHYHRAARDAADAAVGSILRYRASHGAFPESFEAAGVHGLRKDWRVMYLRRKDGRPILFYPATFVAFDKYWYDFEDRSWVYQPD</sequence>
<dbReference type="Proteomes" id="UP000639274">
    <property type="component" value="Chromosome"/>
</dbReference>
<feature type="transmembrane region" description="Helical" evidence="1">
    <location>
        <begin position="27"/>
        <end position="48"/>
    </location>
</feature>
<dbReference type="RefSeq" id="WP_200616234.1">
    <property type="nucleotide sequence ID" value="NZ_CP071518.1"/>
</dbReference>
<dbReference type="AlphaFoldDB" id="A0A975ATK2"/>
<keyword evidence="1" id="KW-1133">Transmembrane helix</keyword>
<keyword evidence="3" id="KW-1185">Reference proteome</keyword>
<evidence type="ECO:0000313" key="2">
    <source>
        <dbReference type="EMBL" id="QSX79388.1"/>
    </source>
</evidence>
<proteinExistence type="predicted"/>
<evidence type="ECO:0000256" key="1">
    <source>
        <dbReference type="SAM" id="Phobius"/>
    </source>
</evidence>
<dbReference type="KEGG" id="lsf:I8J32_005870"/>
<keyword evidence="1" id="KW-0812">Transmembrane</keyword>
<protein>
    <submittedName>
        <fullName evidence="2">Uncharacterized protein</fullName>
    </submittedName>
</protein>
<keyword evidence="1" id="KW-0472">Membrane</keyword>
<feature type="transmembrane region" description="Helical" evidence="1">
    <location>
        <begin position="60"/>
        <end position="78"/>
    </location>
</feature>
<organism evidence="2 3">
    <name type="scientific">Agrilutibacter solisilvae</name>
    <dbReference type="NCBI Taxonomy" id="2763317"/>
    <lineage>
        <taxon>Bacteria</taxon>
        <taxon>Pseudomonadati</taxon>
        <taxon>Pseudomonadota</taxon>
        <taxon>Gammaproteobacteria</taxon>
        <taxon>Lysobacterales</taxon>
        <taxon>Lysobacteraceae</taxon>
        <taxon>Agrilutibacter</taxon>
    </lineage>
</organism>
<gene>
    <name evidence="2" type="ORF">I8J32_005870</name>
</gene>
<reference evidence="2 3" key="1">
    <citation type="submission" date="2021-03" db="EMBL/GenBank/DDBJ databases">
        <title>Lysobacter sp. nov. isolated from soil of gangwondo yeongwol, south Korea.</title>
        <authorList>
            <person name="Kim K.R."/>
            <person name="Kim K.H."/>
            <person name="Jeon C.O."/>
        </authorList>
    </citation>
    <scope>NUCLEOTIDE SEQUENCE [LARGE SCALE GENOMIC DNA]</scope>
    <source>
        <strain evidence="2 3">R19</strain>
    </source>
</reference>